<evidence type="ECO:0000256" key="1">
    <source>
        <dbReference type="ARBA" id="ARBA00022603"/>
    </source>
</evidence>
<dbReference type="InterPro" id="IPR029064">
    <property type="entry name" value="Ribosomal_eL30-like_sf"/>
</dbReference>
<dbReference type="PANTHER" id="PTHR46429:SF1">
    <property type="entry name" value="23S RRNA (GUANOSINE-2'-O-)-METHYLTRANSFERASE RLMB"/>
    <property type="match status" value="1"/>
</dbReference>
<proteinExistence type="predicted"/>
<dbReference type="AlphaFoldDB" id="A0A1Y1S3Z0"/>
<dbReference type="GO" id="GO:0006396">
    <property type="term" value="P:RNA processing"/>
    <property type="evidence" value="ECO:0007669"/>
    <property type="project" value="InterPro"/>
</dbReference>
<keyword evidence="5" id="KW-1185">Reference proteome</keyword>
<keyword evidence="1 4" id="KW-0489">Methyltransferase</keyword>
<keyword evidence="2 4" id="KW-0808">Transferase</keyword>
<accession>A0A1Y1S3Z0</accession>
<dbReference type="EMBL" id="MWQY01000001">
    <property type="protein sequence ID" value="ORC38254.1"/>
    <property type="molecule type" value="Genomic_DNA"/>
</dbReference>
<dbReference type="InterPro" id="IPR004441">
    <property type="entry name" value="rRNA_MeTrfase_TrmH"/>
</dbReference>
<protein>
    <submittedName>
        <fullName evidence="4">23S rRNA (Guanosine(2251)-2'-O)-methyltransferase RlmB</fullName>
    </submittedName>
</protein>
<dbReference type="Pfam" id="PF00588">
    <property type="entry name" value="SpoU_methylase"/>
    <property type="match status" value="1"/>
</dbReference>
<dbReference type="GO" id="GO:0008173">
    <property type="term" value="F:RNA methyltransferase activity"/>
    <property type="evidence" value="ECO:0007669"/>
    <property type="project" value="InterPro"/>
</dbReference>
<dbReference type="Gene3D" id="3.30.1330.30">
    <property type="match status" value="1"/>
</dbReference>
<dbReference type="OrthoDB" id="9794400at2"/>
<gene>
    <name evidence="4" type="ORF">B4O97_00415</name>
</gene>
<dbReference type="GO" id="GO:0003723">
    <property type="term" value="F:RNA binding"/>
    <property type="evidence" value="ECO:0007669"/>
    <property type="project" value="InterPro"/>
</dbReference>
<evidence type="ECO:0000313" key="5">
    <source>
        <dbReference type="Proteomes" id="UP000192343"/>
    </source>
</evidence>
<dbReference type="InterPro" id="IPR029028">
    <property type="entry name" value="Alpha/beta_knot_MTases"/>
</dbReference>
<dbReference type="RefSeq" id="WP_083047202.1">
    <property type="nucleotide sequence ID" value="NZ_MWQY01000001.1"/>
</dbReference>
<evidence type="ECO:0000259" key="3">
    <source>
        <dbReference type="SMART" id="SM00967"/>
    </source>
</evidence>
<dbReference type="InterPro" id="IPR001537">
    <property type="entry name" value="SpoU_MeTrfase"/>
</dbReference>
<organism evidence="4 5">
    <name type="scientific">Marispirochaeta aestuarii</name>
    <dbReference type="NCBI Taxonomy" id="1963862"/>
    <lineage>
        <taxon>Bacteria</taxon>
        <taxon>Pseudomonadati</taxon>
        <taxon>Spirochaetota</taxon>
        <taxon>Spirochaetia</taxon>
        <taxon>Spirochaetales</taxon>
        <taxon>Spirochaetaceae</taxon>
        <taxon>Marispirochaeta</taxon>
    </lineage>
</organism>
<dbReference type="InterPro" id="IPR029026">
    <property type="entry name" value="tRNA_m1G_MTases_N"/>
</dbReference>
<evidence type="ECO:0000256" key="2">
    <source>
        <dbReference type="ARBA" id="ARBA00022679"/>
    </source>
</evidence>
<dbReference type="SMART" id="SM00967">
    <property type="entry name" value="SpoU_sub_bind"/>
    <property type="match status" value="1"/>
</dbReference>
<dbReference type="STRING" id="1963862.B4O97_00415"/>
<dbReference type="NCBIfam" id="TIGR00186">
    <property type="entry name" value="rRNA_methyl_3"/>
    <property type="match status" value="1"/>
</dbReference>
<dbReference type="GO" id="GO:0005829">
    <property type="term" value="C:cytosol"/>
    <property type="evidence" value="ECO:0007669"/>
    <property type="project" value="TreeGrafter"/>
</dbReference>
<evidence type="ECO:0000313" key="4">
    <source>
        <dbReference type="EMBL" id="ORC38254.1"/>
    </source>
</evidence>
<dbReference type="GO" id="GO:0032259">
    <property type="term" value="P:methylation"/>
    <property type="evidence" value="ECO:0007669"/>
    <property type="project" value="UniProtKB-KW"/>
</dbReference>
<feature type="domain" description="RNA 2-O ribose methyltransferase substrate binding" evidence="3">
    <location>
        <begin position="3"/>
        <end position="76"/>
    </location>
</feature>
<dbReference type="PANTHER" id="PTHR46429">
    <property type="entry name" value="23S RRNA (GUANOSINE-2'-O-)-METHYLTRANSFERASE RLMB"/>
    <property type="match status" value="1"/>
</dbReference>
<dbReference type="Pfam" id="PF08032">
    <property type="entry name" value="SpoU_sub_bind"/>
    <property type="match status" value="1"/>
</dbReference>
<comment type="caution">
    <text evidence="4">The sequence shown here is derived from an EMBL/GenBank/DDBJ whole genome shotgun (WGS) entry which is preliminary data.</text>
</comment>
<dbReference type="Proteomes" id="UP000192343">
    <property type="component" value="Unassembled WGS sequence"/>
</dbReference>
<reference evidence="4 5" key="1">
    <citation type="submission" date="2017-03" db="EMBL/GenBank/DDBJ databases">
        <title>Draft Genome sequence of Marispirochaeta sp. strain JC444.</title>
        <authorList>
            <person name="Shivani Y."/>
            <person name="Subhash Y."/>
            <person name="Sasikala C."/>
            <person name="Ramana C."/>
        </authorList>
    </citation>
    <scope>NUCLEOTIDE SEQUENCE [LARGE SCALE GENOMIC DNA]</scope>
    <source>
        <strain evidence="4 5">JC444</strain>
    </source>
</reference>
<dbReference type="SUPFAM" id="SSF55315">
    <property type="entry name" value="L30e-like"/>
    <property type="match status" value="1"/>
</dbReference>
<dbReference type="CDD" id="cd18103">
    <property type="entry name" value="SpoU-like_RlmB"/>
    <property type="match status" value="1"/>
</dbReference>
<sequence>MSFLTGFHAIEEALKSAGRGKGTLYVSGKGPRIKKIEELAARRGVPLVRLSAPELRELSSSEHRGIALSIEGYTPESSFEGFIESIGDNQTSLLVLLLDGITDPHNFGAILRSADQFEADFVCIPERRAASETEVVANSSAGAVHHVPFAQVPNLSRAVEKLKKHGFWVYGAAMGGDPIHSVDLTGRIAIVLGSEGRGISANLATHCDAEVAVPTRGRLDSLNVSVAAGIILYEIRRQQAW</sequence>
<name>A0A1Y1S3Z0_9SPIO</name>
<dbReference type="Gene3D" id="3.40.1280.10">
    <property type="match status" value="1"/>
</dbReference>
<dbReference type="InterPro" id="IPR013123">
    <property type="entry name" value="SpoU_subst-bd"/>
</dbReference>
<dbReference type="SUPFAM" id="SSF75217">
    <property type="entry name" value="alpha/beta knot"/>
    <property type="match status" value="1"/>
</dbReference>